<dbReference type="EC" id="2.7.7.41" evidence="14"/>
<keyword evidence="5 14" id="KW-0808">Transferase</keyword>
<evidence type="ECO:0000256" key="4">
    <source>
        <dbReference type="ARBA" id="ARBA00022516"/>
    </source>
</evidence>
<dbReference type="PANTHER" id="PTHR46382:SF1">
    <property type="entry name" value="PHOSPHATIDATE CYTIDYLYLTRANSFERASE"/>
    <property type="match status" value="1"/>
</dbReference>
<feature type="transmembrane region" description="Helical" evidence="13">
    <location>
        <begin position="5"/>
        <end position="21"/>
    </location>
</feature>
<evidence type="ECO:0000313" key="14">
    <source>
        <dbReference type="EMBL" id="VAW38413.1"/>
    </source>
</evidence>
<name>A0A3B0VDK4_9ZZZZ</name>
<evidence type="ECO:0000256" key="12">
    <source>
        <dbReference type="ARBA" id="ARBA00023264"/>
    </source>
</evidence>
<evidence type="ECO:0000256" key="1">
    <source>
        <dbReference type="ARBA" id="ARBA00004651"/>
    </source>
</evidence>
<evidence type="ECO:0000256" key="3">
    <source>
        <dbReference type="ARBA" id="ARBA00022475"/>
    </source>
</evidence>
<proteinExistence type="inferred from homology"/>
<keyword evidence="11" id="KW-0594">Phospholipid biosynthesis</keyword>
<feature type="transmembrane region" description="Helical" evidence="13">
    <location>
        <begin position="198"/>
        <end position="217"/>
    </location>
</feature>
<keyword evidence="10 13" id="KW-0472">Membrane</keyword>
<keyword evidence="3" id="KW-1003">Cell membrane</keyword>
<feature type="transmembrane region" description="Helical" evidence="13">
    <location>
        <begin position="78"/>
        <end position="96"/>
    </location>
</feature>
<evidence type="ECO:0000256" key="2">
    <source>
        <dbReference type="ARBA" id="ARBA00010185"/>
    </source>
</evidence>
<sequence length="265" mass="28310">MKNRIITGVTFGALWLLVLLLGSFKFFWFMILVIACMALYEFFTIALPNSTSQRPAFLILALLPIIGVFNGQAGQMQAAFMLALFLSTALVLIIYSDQVNDFTELAKIISGITLISLTAAHLVLLMSAASGRQWLILLTLITTASDTGAYFTGTLLGRHKLCPAISPGKTWEGLAGGLIAAVIVTIIAAPFIFPDSSILKLILVSLLLSIIGVGGDMTESIFKRSHKVKDSGAVLPGHGGILDRVDSILAAAPVLYYAIKLGIVQ</sequence>
<evidence type="ECO:0000256" key="10">
    <source>
        <dbReference type="ARBA" id="ARBA00023136"/>
    </source>
</evidence>
<dbReference type="InterPro" id="IPR000374">
    <property type="entry name" value="PC_trans"/>
</dbReference>
<organism evidence="14">
    <name type="scientific">hydrothermal vent metagenome</name>
    <dbReference type="NCBI Taxonomy" id="652676"/>
    <lineage>
        <taxon>unclassified sequences</taxon>
        <taxon>metagenomes</taxon>
        <taxon>ecological metagenomes</taxon>
    </lineage>
</organism>
<gene>
    <name evidence="14" type="ORF">MNBD_DELTA03-656</name>
</gene>
<accession>A0A3B0VDK4</accession>
<keyword evidence="7 14" id="KW-0548">Nucleotidyltransferase</keyword>
<evidence type="ECO:0000256" key="13">
    <source>
        <dbReference type="SAM" id="Phobius"/>
    </source>
</evidence>
<dbReference type="GO" id="GO:0005886">
    <property type="term" value="C:plasma membrane"/>
    <property type="evidence" value="ECO:0007669"/>
    <property type="project" value="UniProtKB-SubCell"/>
</dbReference>
<feature type="transmembrane region" description="Helical" evidence="13">
    <location>
        <begin position="55"/>
        <end position="72"/>
    </location>
</feature>
<dbReference type="PANTHER" id="PTHR46382">
    <property type="entry name" value="PHOSPHATIDATE CYTIDYLYLTRANSFERASE"/>
    <property type="match status" value="1"/>
</dbReference>
<keyword evidence="8 13" id="KW-1133">Transmembrane helix</keyword>
<comment type="similarity">
    <text evidence="2">Belongs to the CDS family.</text>
</comment>
<evidence type="ECO:0000256" key="5">
    <source>
        <dbReference type="ARBA" id="ARBA00022679"/>
    </source>
</evidence>
<feature type="transmembrane region" description="Helical" evidence="13">
    <location>
        <begin position="27"/>
        <end position="48"/>
    </location>
</feature>
<feature type="transmembrane region" description="Helical" evidence="13">
    <location>
        <begin position="134"/>
        <end position="152"/>
    </location>
</feature>
<keyword evidence="12" id="KW-1208">Phospholipid metabolism</keyword>
<reference evidence="14" key="1">
    <citation type="submission" date="2018-06" db="EMBL/GenBank/DDBJ databases">
        <authorList>
            <person name="Zhirakovskaya E."/>
        </authorList>
    </citation>
    <scope>NUCLEOTIDE SEQUENCE</scope>
</reference>
<keyword evidence="4" id="KW-0444">Lipid biosynthesis</keyword>
<keyword evidence="6 13" id="KW-0812">Transmembrane</keyword>
<protein>
    <submittedName>
        <fullName evidence="14">Phosphatidate cytidylyltransferase</fullName>
        <ecNumber evidence="14">2.7.7.41</ecNumber>
    </submittedName>
</protein>
<comment type="subcellular location">
    <subcellularLocation>
        <location evidence="1">Cell membrane</location>
        <topology evidence="1">Multi-pass membrane protein</topology>
    </subcellularLocation>
</comment>
<dbReference type="GO" id="GO:0016024">
    <property type="term" value="P:CDP-diacylglycerol biosynthetic process"/>
    <property type="evidence" value="ECO:0007669"/>
    <property type="project" value="TreeGrafter"/>
</dbReference>
<feature type="transmembrane region" description="Helical" evidence="13">
    <location>
        <begin position="108"/>
        <end position="128"/>
    </location>
</feature>
<feature type="transmembrane region" description="Helical" evidence="13">
    <location>
        <begin position="173"/>
        <end position="192"/>
    </location>
</feature>
<keyword evidence="9" id="KW-0443">Lipid metabolism</keyword>
<evidence type="ECO:0000256" key="8">
    <source>
        <dbReference type="ARBA" id="ARBA00022989"/>
    </source>
</evidence>
<dbReference type="EMBL" id="UOEX01000247">
    <property type="protein sequence ID" value="VAW38413.1"/>
    <property type="molecule type" value="Genomic_DNA"/>
</dbReference>
<dbReference type="PROSITE" id="PS01315">
    <property type="entry name" value="CDS"/>
    <property type="match status" value="1"/>
</dbReference>
<evidence type="ECO:0000256" key="11">
    <source>
        <dbReference type="ARBA" id="ARBA00023209"/>
    </source>
</evidence>
<evidence type="ECO:0000256" key="7">
    <source>
        <dbReference type="ARBA" id="ARBA00022695"/>
    </source>
</evidence>
<evidence type="ECO:0000256" key="9">
    <source>
        <dbReference type="ARBA" id="ARBA00023098"/>
    </source>
</evidence>
<dbReference type="Pfam" id="PF01148">
    <property type="entry name" value="CTP_transf_1"/>
    <property type="match status" value="1"/>
</dbReference>
<evidence type="ECO:0000256" key="6">
    <source>
        <dbReference type="ARBA" id="ARBA00022692"/>
    </source>
</evidence>
<dbReference type="GO" id="GO:0004605">
    <property type="term" value="F:phosphatidate cytidylyltransferase activity"/>
    <property type="evidence" value="ECO:0007669"/>
    <property type="project" value="UniProtKB-EC"/>
</dbReference>
<dbReference type="AlphaFoldDB" id="A0A3B0VDK4"/>